<dbReference type="Pfam" id="PF05013">
    <property type="entry name" value="FGase"/>
    <property type="match status" value="1"/>
</dbReference>
<dbReference type="Proteomes" id="UP000325289">
    <property type="component" value="Unassembled WGS sequence"/>
</dbReference>
<keyword evidence="2" id="KW-1185">Reference proteome</keyword>
<dbReference type="AlphaFoldDB" id="A0A1I1Z9A8"/>
<name>A0A1I1Z9A8_9RHOB</name>
<evidence type="ECO:0000313" key="2">
    <source>
        <dbReference type="Proteomes" id="UP000325289"/>
    </source>
</evidence>
<evidence type="ECO:0000313" key="1">
    <source>
        <dbReference type="EMBL" id="SFE27083.1"/>
    </source>
</evidence>
<dbReference type="InterPro" id="IPR011227">
    <property type="entry name" value="UCP029730"/>
</dbReference>
<gene>
    <name evidence="1" type="ORF">SAMN04515678_10816</name>
</gene>
<dbReference type="RefSeq" id="WP_149756378.1">
    <property type="nucleotide sequence ID" value="NZ_FOMS01000008.1"/>
</dbReference>
<dbReference type="PIRSF" id="PIRSF029730">
    <property type="entry name" value="UCP029730"/>
    <property type="match status" value="1"/>
</dbReference>
<proteinExistence type="predicted"/>
<dbReference type="OrthoDB" id="9815326at2"/>
<dbReference type="GO" id="GO:0016787">
    <property type="term" value="F:hydrolase activity"/>
    <property type="evidence" value="ECO:0007669"/>
    <property type="project" value="UniProtKB-KW"/>
</dbReference>
<dbReference type="SUPFAM" id="SSF53187">
    <property type="entry name" value="Zn-dependent exopeptidases"/>
    <property type="match status" value="1"/>
</dbReference>
<dbReference type="Gene3D" id="3.40.630.40">
    <property type="entry name" value="Zn-dependent exopeptidases"/>
    <property type="match status" value="1"/>
</dbReference>
<dbReference type="InterPro" id="IPR007709">
    <property type="entry name" value="N-FG_amidohydro"/>
</dbReference>
<sequence>MGDSAWTAVEMVNRYGRSPFVLVCEHAALAIPEELDALGLAPEARDSHAAWDIGARDVAVALAEGLDAPLVAGTLSRLVYDCNRPPEAHDAVPAQSEVIAVPGNRDLDAAARAQRVALVHDPFHAAVEEVAAGRAALVTIHSFTPVYHGQHRAVELGFLCHHDESFARAALEVEAPRGRYRAALNEPYAASDGVTYTLRRHGDDAGRPAVMIEIRNDLIATAETARAMAAHLQETLTRAWDALGQGAGGVDRVAE</sequence>
<reference evidence="1 2" key="1">
    <citation type="submission" date="2016-10" db="EMBL/GenBank/DDBJ databases">
        <authorList>
            <person name="Varghese N."/>
            <person name="Submissions S."/>
        </authorList>
    </citation>
    <scope>NUCLEOTIDE SEQUENCE [LARGE SCALE GENOMIC DNA]</scope>
    <source>
        <strain evidence="2">YIM D21,KCTC 23444,ACCC 10710</strain>
    </source>
</reference>
<keyword evidence="1" id="KW-0378">Hydrolase</keyword>
<organism evidence="1 2">
    <name type="scientific">Roseivivax sediminis</name>
    <dbReference type="NCBI Taxonomy" id="936889"/>
    <lineage>
        <taxon>Bacteria</taxon>
        <taxon>Pseudomonadati</taxon>
        <taxon>Pseudomonadota</taxon>
        <taxon>Alphaproteobacteria</taxon>
        <taxon>Rhodobacterales</taxon>
        <taxon>Roseobacteraceae</taxon>
        <taxon>Roseivivax</taxon>
    </lineage>
</organism>
<protein>
    <submittedName>
        <fullName evidence="1">Predicted N-formylglutamate amidohydrolase</fullName>
    </submittedName>
</protein>
<accession>A0A1I1Z9A8</accession>
<dbReference type="EMBL" id="FOMS01000008">
    <property type="protein sequence ID" value="SFE27083.1"/>
    <property type="molecule type" value="Genomic_DNA"/>
</dbReference>